<dbReference type="PANTHER" id="PTHR38684:SF1">
    <property type="entry name" value="PROTEIN AMPE"/>
    <property type="match status" value="1"/>
</dbReference>
<feature type="transmembrane region" description="Helical" evidence="1">
    <location>
        <begin position="190"/>
        <end position="212"/>
    </location>
</feature>
<dbReference type="Pfam" id="PF17113">
    <property type="entry name" value="AmpE"/>
    <property type="match status" value="1"/>
</dbReference>
<keyword evidence="3" id="KW-1185">Reference proteome</keyword>
<reference evidence="2" key="1">
    <citation type="submission" date="2021-03" db="EMBL/GenBank/DDBJ databases">
        <title>Complete Genome of Pseudoalteromonas xiamenensis STKMTI.2, a new potential marine bacterium producing anti-Vibrio compounds.</title>
        <authorList>
            <person name="Handayani D.P."/>
            <person name="Isnansetyo A."/>
            <person name="Istiqomah I."/>
            <person name="Jumina J."/>
        </authorList>
    </citation>
    <scope>NUCLEOTIDE SEQUENCE</scope>
    <source>
        <strain evidence="2">STKMTI.2</strain>
    </source>
</reference>
<organism evidence="2 3">
    <name type="scientific">Pseudoalteromonas xiamenensis</name>
    <dbReference type="NCBI Taxonomy" id="882626"/>
    <lineage>
        <taxon>Bacteria</taxon>
        <taxon>Pseudomonadati</taxon>
        <taxon>Pseudomonadota</taxon>
        <taxon>Gammaproteobacteria</taxon>
        <taxon>Alteromonadales</taxon>
        <taxon>Pseudoalteromonadaceae</taxon>
        <taxon>Pseudoalteromonas</taxon>
    </lineage>
</organism>
<dbReference type="InterPro" id="IPR031347">
    <property type="entry name" value="AmpE"/>
</dbReference>
<dbReference type="GO" id="GO:0005886">
    <property type="term" value="C:plasma membrane"/>
    <property type="evidence" value="ECO:0007669"/>
    <property type="project" value="TreeGrafter"/>
</dbReference>
<keyword evidence="1" id="KW-1133">Transmembrane helix</keyword>
<dbReference type="PANTHER" id="PTHR38684">
    <property type="entry name" value="PROTEIN AMPE"/>
    <property type="match status" value="1"/>
</dbReference>
<dbReference type="RefSeq" id="WP_208844094.1">
    <property type="nucleotide sequence ID" value="NZ_CP072133.1"/>
</dbReference>
<dbReference type="NCBIfam" id="NF008219">
    <property type="entry name" value="PRK10987.1"/>
    <property type="match status" value="1"/>
</dbReference>
<proteinExistence type="predicted"/>
<feature type="transmembrane region" description="Helical" evidence="1">
    <location>
        <begin position="147"/>
        <end position="169"/>
    </location>
</feature>
<dbReference type="AlphaFoldDB" id="A0A975DJX4"/>
<gene>
    <name evidence="2" type="primary">ampE</name>
    <name evidence="2" type="ORF">J5O05_06490</name>
</gene>
<dbReference type="KEGG" id="pxi:J5O05_06490"/>
<keyword evidence="1" id="KW-0812">Transmembrane</keyword>
<evidence type="ECO:0000256" key="1">
    <source>
        <dbReference type="SAM" id="Phobius"/>
    </source>
</evidence>
<feature type="transmembrane region" description="Helical" evidence="1">
    <location>
        <begin position="266"/>
        <end position="282"/>
    </location>
</feature>
<evidence type="ECO:0000313" key="3">
    <source>
        <dbReference type="Proteomes" id="UP000664904"/>
    </source>
</evidence>
<accession>A0A975DJX4</accession>
<feature type="transmembrane region" description="Helical" evidence="1">
    <location>
        <begin position="42"/>
        <end position="64"/>
    </location>
</feature>
<protein>
    <submittedName>
        <fullName evidence="2">Beta-lactamase regulator AmpE</fullName>
    </submittedName>
</protein>
<dbReference type="Proteomes" id="UP000664904">
    <property type="component" value="Chromosome"/>
</dbReference>
<feature type="transmembrane region" description="Helical" evidence="1">
    <location>
        <begin position="71"/>
        <end position="90"/>
    </location>
</feature>
<evidence type="ECO:0000313" key="2">
    <source>
        <dbReference type="EMBL" id="QTH72470.1"/>
    </source>
</evidence>
<name>A0A975DJX4_9GAMM</name>
<keyword evidence="1" id="KW-0472">Membrane</keyword>
<dbReference type="InterPro" id="IPR052966">
    <property type="entry name" value="Beta-lactamase_Reg"/>
</dbReference>
<sequence>MILISIILALIIERLGARAPFWQAEFYVSKYQVHSGSVLKDGGLFFTPVGFMVWLVLPALLIAFIWQLSDFILWQFALNIYVLLVAFGCADVRSKYKGYLNALSRGDNEAATLYALQIGQRRTEDQKGGETFGQTLAWVNFRHYSAVIFWFVLLGAPGAILYATVRTVADWTYNDREHELRVHRVRLQSVLFWLDWLPARVASFGFLIIGNFSKGTGYWLKYLLDFNTSNRKVVTLTALAAEEIEQQHFGCTYEATCMMRLVKRNILFYLVLIALLTLFGLVA</sequence>
<dbReference type="GO" id="GO:0046677">
    <property type="term" value="P:response to antibiotic"/>
    <property type="evidence" value="ECO:0007669"/>
    <property type="project" value="TreeGrafter"/>
</dbReference>
<dbReference type="EMBL" id="CP072133">
    <property type="protein sequence ID" value="QTH72470.1"/>
    <property type="molecule type" value="Genomic_DNA"/>
</dbReference>